<evidence type="ECO:0000313" key="6">
    <source>
        <dbReference type="EMBL" id="GEN85279.1"/>
    </source>
</evidence>
<dbReference type="InterPro" id="IPR005119">
    <property type="entry name" value="LysR_subst-bd"/>
</dbReference>
<dbReference type="OrthoDB" id="8479357at2"/>
<sequence>MELTDLRIVVTIQQEGSITKAAEKLGYVQSNLTMRIRKLETELGVQLFHRDRKGVSPTEKGTLLCNYATDIIQMADETIAAVKEPEYPCGSLSIGVVETIASTPAFIRALSEFQKKYPDVSLTLSTGTSPQNYQKVLSGDLDGVFLTGEYDFSSLKVAYEFEEEVFLLTGGQTKERNVFSDFKNTAWVVFPEGCPLRKANKSWLQDDGISFDNTIEVSSLDTMLSCVRAGIGNTLLTESVVDQKDKQIQFYPVPEQFRFVTSRLVTRKSPFLSKAFTAFADCFAEADKNEMYKQGEKLHAN</sequence>
<dbReference type="PRINTS" id="PR00039">
    <property type="entry name" value="HTHLYSR"/>
</dbReference>
<gene>
    <name evidence="6" type="primary">czcR</name>
    <name evidence="6" type="ORF">OSO01_00180</name>
</gene>
<keyword evidence="3" id="KW-0238">DNA-binding</keyword>
<dbReference type="SUPFAM" id="SSF53850">
    <property type="entry name" value="Periplasmic binding protein-like II"/>
    <property type="match status" value="1"/>
</dbReference>
<dbReference type="EMBL" id="BJYM01000001">
    <property type="protein sequence ID" value="GEN85279.1"/>
    <property type="molecule type" value="Genomic_DNA"/>
</dbReference>
<feature type="domain" description="HTH lysR-type" evidence="5">
    <location>
        <begin position="1"/>
        <end position="58"/>
    </location>
</feature>
<dbReference type="RefSeq" id="WP_147207712.1">
    <property type="nucleotide sequence ID" value="NZ_BJYM01000001.1"/>
</dbReference>
<dbReference type="PANTHER" id="PTHR30126:SF40">
    <property type="entry name" value="HTH-TYPE TRANSCRIPTIONAL REGULATOR GLTR"/>
    <property type="match status" value="1"/>
</dbReference>
<proteinExistence type="inferred from homology"/>
<keyword evidence="4" id="KW-0804">Transcription</keyword>
<dbReference type="FunFam" id="1.10.10.10:FF:000001">
    <property type="entry name" value="LysR family transcriptional regulator"/>
    <property type="match status" value="1"/>
</dbReference>
<dbReference type="Proteomes" id="UP000321558">
    <property type="component" value="Unassembled WGS sequence"/>
</dbReference>
<dbReference type="Pfam" id="PF00126">
    <property type="entry name" value="HTH_1"/>
    <property type="match status" value="1"/>
</dbReference>
<dbReference type="Gene3D" id="1.10.10.10">
    <property type="entry name" value="Winged helix-like DNA-binding domain superfamily/Winged helix DNA-binding domain"/>
    <property type="match status" value="1"/>
</dbReference>
<evidence type="ECO:0000313" key="7">
    <source>
        <dbReference type="Proteomes" id="UP000321558"/>
    </source>
</evidence>
<keyword evidence="7" id="KW-1185">Reference proteome</keyword>
<dbReference type="Gene3D" id="3.40.190.290">
    <property type="match status" value="1"/>
</dbReference>
<dbReference type="InterPro" id="IPR000847">
    <property type="entry name" value="LysR_HTH_N"/>
</dbReference>
<comment type="similarity">
    <text evidence="1">Belongs to the LysR transcriptional regulatory family.</text>
</comment>
<evidence type="ECO:0000256" key="3">
    <source>
        <dbReference type="ARBA" id="ARBA00023125"/>
    </source>
</evidence>
<keyword evidence="2" id="KW-0805">Transcription regulation</keyword>
<evidence type="ECO:0000256" key="1">
    <source>
        <dbReference type="ARBA" id="ARBA00009437"/>
    </source>
</evidence>
<dbReference type="GO" id="GO:0000976">
    <property type="term" value="F:transcription cis-regulatory region binding"/>
    <property type="evidence" value="ECO:0007669"/>
    <property type="project" value="TreeGrafter"/>
</dbReference>
<name>A0A511ZCX1_9BACI</name>
<dbReference type="GO" id="GO:0003700">
    <property type="term" value="F:DNA-binding transcription factor activity"/>
    <property type="evidence" value="ECO:0007669"/>
    <property type="project" value="InterPro"/>
</dbReference>
<dbReference type="AlphaFoldDB" id="A0A511ZCX1"/>
<evidence type="ECO:0000259" key="5">
    <source>
        <dbReference type="PROSITE" id="PS50931"/>
    </source>
</evidence>
<dbReference type="InterPro" id="IPR036388">
    <property type="entry name" value="WH-like_DNA-bd_sf"/>
</dbReference>
<dbReference type="PANTHER" id="PTHR30126">
    <property type="entry name" value="HTH-TYPE TRANSCRIPTIONAL REGULATOR"/>
    <property type="match status" value="1"/>
</dbReference>
<dbReference type="InterPro" id="IPR036390">
    <property type="entry name" value="WH_DNA-bd_sf"/>
</dbReference>
<accession>A0A511ZCX1</accession>
<dbReference type="PROSITE" id="PS50931">
    <property type="entry name" value="HTH_LYSR"/>
    <property type="match status" value="1"/>
</dbReference>
<evidence type="ECO:0000256" key="4">
    <source>
        <dbReference type="ARBA" id="ARBA00023163"/>
    </source>
</evidence>
<evidence type="ECO:0000256" key="2">
    <source>
        <dbReference type="ARBA" id="ARBA00023015"/>
    </source>
</evidence>
<organism evidence="6 7">
    <name type="scientific">Oceanobacillus sojae</name>
    <dbReference type="NCBI Taxonomy" id="582851"/>
    <lineage>
        <taxon>Bacteria</taxon>
        <taxon>Bacillati</taxon>
        <taxon>Bacillota</taxon>
        <taxon>Bacilli</taxon>
        <taxon>Bacillales</taxon>
        <taxon>Bacillaceae</taxon>
        <taxon>Oceanobacillus</taxon>
    </lineage>
</organism>
<comment type="caution">
    <text evidence="6">The sequence shown here is derived from an EMBL/GenBank/DDBJ whole genome shotgun (WGS) entry which is preliminary data.</text>
</comment>
<reference evidence="6 7" key="1">
    <citation type="submission" date="2019-07" db="EMBL/GenBank/DDBJ databases">
        <title>Whole genome shotgun sequence of Oceanobacillus sojae NBRC 105379.</title>
        <authorList>
            <person name="Hosoyama A."/>
            <person name="Uohara A."/>
            <person name="Ohji S."/>
            <person name="Ichikawa N."/>
        </authorList>
    </citation>
    <scope>NUCLEOTIDE SEQUENCE [LARGE SCALE GENOMIC DNA]</scope>
    <source>
        <strain evidence="6 7">NBRC 105379</strain>
    </source>
</reference>
<protein>
    <submittedName>
        <fullName evidence="6">HTH-type transcriptional regulator CzcR</fullName>
    </submittedName>
</protein>
<dbReference type="Pfam" id="PF03466">
    <property type="entry name" value="LysR_substrate"/>
    <property type="match status" value="1"/>
</dbReference>
<dbReference type="SUPFAM" id="SSF46785">
    <property type="entry name" value="Winged helix' DNA-binding domain"/>
    <property type="match status" value="1"/>
</dbReference>